<dbReference type="EMBL" id="QUOT01000002">
    <property type="protein sequence ID" value="REL24374.1"/>
    <property type="molecule type" value="Genomic_DNA"/>
</dbReference>
<keyword evidence="2" id="KW-1185">Reference proteome</keyword>
<comment type="caution">
    <text evidence="1">The sequence shown here is derived from an EMBL/GenBank/DDBJ whole genome shotgun (WGS) entry which is preliminary data.</text>
</comment>
<accession>A0A3E0TIH1</accession>
<protein>
    <submittedName>
        <fullName evidence="1">Uncharacterized protein</fullName>
    </submittedName>
</protein>
<evidence type="ECO:0000313" key="2">
    <source>
        <dbReference type="Proteomes" id="UP000256899"/>
    </source>
</evidence>
<reference evidence="2" key="1">
    <citation type="submission" date="2018-08" db="EMBL/GenBank/DDBJ databases">
        <title>Thalassotalea euphylliae genome.</title>
        <authorList>
            <person name="Summers S."/>
            <person name="Rice S.A."/>
            <person name="Freckelton M.L."/>
            <person name="Nedved B.T."/>
            <person name="Hadfield M.G."/>
        </authorList>
    </citation>
    <scope>NUCLEOTIDE SEQUENCE [LARGE SCALE GENOMIC DNA]</scope>
    <source>
        <strain evidence="2">H3</strain>
    </source>
</reference>
<organism evidence="1 2">
    <name type="scientific">Thalassotalea euphylliae</name>
    <dbReference type="NCBI Taxonomy" id="1655234"/>
    <lineage>
        <taxon>Bacteria</taxon>
        <taxon>Pseudomonadati</taxon>
        <taxon>Pseudomonadota</taxon>
        <taxon>Gammaproteobacteria</taxon>
        <taxon>Alteromonadales</taxon>
        <taxon>Colwelliaceae</taxon>
        <taxon>Thalassotalea</taxon>
    </lineage>
</organism>
<dbReference type="Proteomes" id="UP000256899">
    <property type="component" value="Unassembled WGS sequence"/>
</dbReference>
<gene>
    <name evidence="1" type="ORF">DXX94_18695</name>
</gene>
<evidence type="ECO:0000313" key="1">
    <source>
        <dbReference type="EMBL" id="REL24374.1"/>
    </source>
</evidence>
<proteinExistence type="predicted"/>
<dbReference type="RefSeq" id="WP_116018698.1">
    <property type="nucleotide sequence ID" value="NZ_QUOT01000002.1"/>
</dbReference>
<dbReference type="AlphaFoldDB" id="A0A3E0TIH1"/>
<sequence length="108" mass="11983">MSPKLSAFAEVIAKANDALMAKHQRLDTLMGIIDKALRQQGMAADAITIDAPSLDKKIVFLLPDVEPEQVEVAYGNKAGDIHRKERVAIANLDIEQAQLMMESYFFTH</sequence>
<name>A0A3E0TIH1_9GAMM</name>